<gene>
    <name evidence="2" type="ORF">Bca52824_026954</name>
</gene>
<dbReference type="AlphaFoldDB" id="A0A8X7VAD9"/>
<name>A0A8X7VAD9_BRACI</name>
<evidence type="ECO:0000256" key="1">
    <source>
        <dbReference type="SAM" id="Phobius"/>
    </source>
</evidence>
<evidence type="ECO:0000313" key="3">
    <source>
        <dbReference type="Proteomes" id="UP000886595"/>
    </source>
</evidence>
<proteinExistence type="predicted"/>
<organism evidence="2 3">
    <name type="scientific">Brassica carinata</name>
    <name type="common">Ethiopian mustard</name>
    <name type="synonym">Abyssinian cabbage</name>
    <dbReference type="NCBI Taxonomy" id="52824"/>
    <lineage>
        <taxon>Eukaryota</taxon>
        <taxon>Viridiplantae</taxon>
        <taxon>Streptophyta</taxon>
        <taxon>Embryophyta</taxon>
        <taxon>Tracheophyta</taxon>
        <taxon>Spermatophyta</taxon>
        <taxon>Magnoliopsida</taxon>
        <taxon>eudicotyledons</taxon>
        <taxon>Gunneridae</taxon>
        <taxon>Pentapetalae</taxon>
        <taxon>rosids</taxon>
        <taxon>malvids</taxon>
        <taxon>Brassicales</taxon>
        <taxon>Brassicaceae</taxon>
        <taxon>Brassiceae</taxon>
        <taxon>Brassica</taxon>
    </lineage>
</organism>
<keyword evidence="1" id="KW-0472">Membrane</keyword>
<accession>A0A8X7VAD9</accession>
<evidence type="ECO:0000313" key="2">
    <source>
        <dbReference type="EMBL" id="KAG2307206.1"/>
    </source>
</evidence>
<protein>
    <submittedName>
        <fullName evidence="2">Uncharacterized protein</fullName>
    </submittedName>
</protein>
<comment type="caution">
    <text evidence="2">The sequence shown here is derived from an EMBL/GenBank/DDBJ whole genome shotgun (WGS) entry which is preliminary data.</text>
</comment>
<keyword evidence="1" id="KW-0812">Transmembrane</keyword>
<reference evidence="2 3" key="1">
    <citation type="submission" date="2020-02" db="EMBL/GenBank/DDBJ databases">
        <authorList>
            <person name="Ma Q."/>
            <person name="Huang Y."/>
            <person name="Song X."/>
            <person name="Pei D."/>
        </authorList>
    </citation>
    <scope>NUCLEOTIDE SEQUENCE [LARGE SCALE GENOMIC DNA]</scope>
    <source>
        <strain evidence="2">Sxm20200214</strain>
        <tissue evidence="2">Leaf</tissue>
    </source>
</reference>
<feature type="transmembrane region" description="Helical" evidence="1">
    <location>
        <begin position="20"/>
        <end position="40"/>
    </location>
</feature>
<keyword evidence="3" id="KW-1185">Reference proteome</keyword>
<sequence length="88" mass="9575">MGDSGSRGASQGLLHEPHSSAAGAIAEMGGLGFLTIVITGSTRSLIFRSRLGPIRNPWNASRRRGSRPLEILQIEYERLIYGWLICPP</sequence>
<dbReference type="EMBL" id="JAAMPC010000006">
    <property type="protein sequence ID" value="KAG2307206.1"/>
    <property type="molecule type" value="Genomic_DNA"/>
</dbReference>
<keyword evidence="1" id="KW-1133">Transmembrane helix</keyword>
<dbReference type="Proteomes" id="UP000886595">
    <property type="component" value="Unassembled WGS sequence"/>
</dbReference>